<protein>
    <recommendedName>
        <fullName evidence="4">Acyltransferase 3 domain-containing protein</fullName>
    </recommendedName>
</protein>
<sequence>MVPMALFFLRDVDRRWFYGARGFEFLDESLPYGVGMRVLLLSSAMLSTIVVLAFSDHLASFLIPAGQHSLAIYLIHGLIVRALDVPMDSALDLTSGSMTIVLCFCVAAIITWLLSWSRFDQAIRWYSSALAGLVTSAGSRLIPSRRAAQH</sequence>
<reference evidence="2 3" key="1">
    <citation type="journal article" date="2017" name="Elife">
        <title>Extensive horizontal gene transfer in cheese-associated bacteria.</title>
        <authorList>
            <person name="Bonham K.S."/>
            <person name="Wolfe B.E."/>
            <person name="Dutton R.J."/>
        </authorList>
    </citation>
    <scope>NUCLEOTIDE SEQUENCE [LARGE SCALE GENOMIC DNA]</scope>
    <source>
        <strain evidence="2 3">738_8</strain>
    </source>
</reference>
<dbReference type="EMBL" id="NRHA01000027">
    <property type="protein sequence ID" value="PCC52135.1"/>
    <property type="molecule type" value="Genomic_DNA"/>
</dbReference>
<gene>
    <name evidence="2" type="ORF">CIK59_18030</name>
</gene>
<keyword evidence="1" id="KW-0472">Membrane</keyword>
<name>A0A2A3ZL85_BREAU</name>
<comment type="caution">
    <text evidence="2">The sequence shown here is derived from an EMBL/GenBank/DDBJ whole genome shotgun (WGS) entry which is preliminary data.</text>
</comment>
<organism evidence="2 3">
    <name type="scientific">Brevibacterium aurantiacum</name>
    <dbReference type="NCBI Taxonomy" id="273384"/>
    <lineage>
        <taxon>Bacteria</taxon>
        <taxon>Bacillati</taxon>
        <taxon>Actinomycetota</taxon>
        <taxon>Actinomycetes</taxon>
        <taxon>Micrococcales</taxon>
        <taxon>Brevibacteriaceae</taxon>
        <taxon>Brevibacterium</taxon>
    </lineage>
</organism>
<keyword evidence="1" id="KW-0812">Transmembrane</keyword>
<keyword evidence="1" id="KW-1133">Transmembrane helix</keyword>
<evidence type="ECO:0000256" key="1">
    <source>
        <dbReference type="SAM" id="Phobius"/>
    </source>
</evidence>
<dbReference type="Proteomes" id="UP000217881">
    <property type="component" value="Unassembled WGS sequence"/>
</dbReference>
<feature type="transmembrane region" description="Helical" evidence="1">
    <location>
        <begin position="61"/>
        <end position="83"/>
    </location>
</feature>
<dbReference type="AlphaFoldDB" id="A0A2A3ZL85"/>
<feature type="transmembrane region" description="Helical" evidence="1">
    <location>
        <begin position="34"/>
        <end position="54"/>
    </location>
</feature>
<accession>A0A2A3ZL85</accession>
<proteinExistence type="predicted"/>
<feature type="transmembrane region" description="Helical" evidence="1">
    <location>
        <begin position="95"/>
        <end position="114"/>
    </location>
</feature>
<evidence type="ECO:0008006" key="4">
    <source>
        <dbReference type="Google" id="ProtNLM"/>
    </source>
</evidence>
<evidence type="ECO:0000313" key="3">
    <source>
        <dbReference type="Proteomes" id="UP000217881"/>
    </source>
</evidence>
<evidence type="ECO:0000313" key="2">
    <source>
        <dbReference type="EMBL" id="PCC52135.1"/>
    </source>
</evidence>